<feature type="non-terminal residue" evidence="9">
    <location>
        <position position="244"/>
    </location>
</feature>
<evidence type="ECO:0000313" key="10">
    <source>
        <dbReference type="Proteomes" id="UP000759131"/>
    </source>
</evidence>
<dbReference type="GO" id="GO:0005737">
    <property type="term" value="C:cytoplasm"/>
    <property type="evidence" value="ECO:0007669"/>
    <property type="project" value="TreeGrafter"/>
</dbReference>
<keyword evidence="3" id="KW-0418">Kinase</keyword>
<dbReference type="AlphaFoldDB" id="A0A7R9L662"/>
<dbReference type="GO" id="GO:0005524">
    <property type="term" value="F:ATP binding"/>
    <property type="evidence" value="ECO:0007669"/>
    <property type="project" value="UniProtKB-UniRule"/>
</dbReference>
<organism evidence="9">
    <name type="scientific">Medioppia subpectinata</name>
    <dbReference type="NCBI Taxonomy" id="1979941"/>
    <lineage>
        <taxon>Eukaryota</taxon>
        <taxon>Metazoa</taxon>
        <taxon>Ecdysozoa</taxon>
        <taxon>Arthropoda</taxon>
        <taxon>Chelicerata</taxon>
        <taxon>Arachnida</taxon>
        <taxon>Acari</taxon>
        <taxon>Acariformes</taxon>
        <taxon>Sarcoptiformes</taxon>
        <taxon>Oribatida</taxon>
        <taxon>Brachypylina</taxon>
        <taxon>Oppioidea</taxon>
        <taxon>Oppiidae</taxon>
        <taxon>Medioppia</taxon>
    </lineage>
</organism>
<dbReference type="PROSITE" id="PS00108">
    <property type="entry name" value="PROTEIN_KINASE_ST"/>
    <property type="match status" value="1"/>
</dbReference>
<dbReference type="EMBL" id="OC872295">
    <property type="protein sequence ID" value="CAD7635804.1"/>
    <property type="molecule type" value="Genomic_DNA"/>
</dbReference>
<dbReference type="OrthoDB" id="5956925at2759"/>
<keyword evidence="7" id="KW-0723">Serine/threonine-protein kinase</keyword>
<gene>
    <name evidence="9" type="ORF">OSB1V03_LOCUS16195</name>
</gene>
<evidence type="ECO:0000256" key="3">
    <source>
        <dbReference type="ARBA" id="ARBA00022777"/>
    </source>
</evidence>
<keyword evidence="10" id="KW-1185">Reference proteome</keyword>
<keyword evidence="2 6" id="KW-0547">Nucleotide-binding</keyword>
<sequence>DNKSNKSVFEITFEESVPIGSGGFGEVYKVRHIVEKEVYAVKIVKFLETYSEDKRQAILKEVQNLVKLRSEYVVNYRNSWLEDNHLYIQMDFYTQTLQTILDTKPIIFRREPEDPMEVIEYFICCEIFRELLESVQYLHELCSPVIHRDLKPQNVMIDQNNNNNHFIKLCDFGLATDHMNTSIGHTSNVGTHAYMAPELHQRRYNNKVDIYSLGVIAINLFELFDSECHPIDRLVVEYSTITTT</sequence>
<dbReference type="InterPro" id="IPR000719">
    <property type="entry name" value="Prot_kinase_dom"/>
</dbReference>
<evidence type="ECO:0000256" key="7">
    <source>
        <dbReference type="RuleBase" id="RU000304"/>
    </source>
</evidence>
<dbReference type="GO" id="GO:0004674">
    <property type="term" value="F:protein serine/threonine kinase activity"/>
    <property type="evidence" value="ECO:0007669"/>
    <property type="project" value="UniProtKB-KW"/>
</dbReference>
<evidence type="ECO:0000313" key="9">
    <source>
        <dbReference type="EMBL" id="CAD7635804.1"/>
    </source>
</evidence>
<dbReference type="InterPro" id="IPR050339">
    <property type="entry name" value="CC_SR_Kinase"/>
</dbReference>
<evidence type="ECO:0000256" key="4">
    <source>
        <dbReference type="ARBA" id="ARBA00022840"/>
    </source>
</evidence>
<dbReference type="PANTHER" id="PTHR11042">
    <property type="entry name" value="EUKARYOTIC TRANSLATION INITIATION FACTOR 2-ALPHA KINASE EIF2-ALPHA KINASE -RELATED"/>
    <property type="match status" value="1"/>
</dbReference>
<evidence type="ECO:0000256" key="2">
    <source>
        <dbReference type="ARBA" id="ARBA00022741"/>
    </source>
</evidence>
<dbReference type="InterPro" id="IPR011009">
    <property type="entry name" value="Kinase-like_dom_sf"/>
</dbReference>
<protein>
    <recommendedName>
        <fullName evidence="8">Protein kinase domain-containing protein</fullName>
    </recommendedName>
</protein>
<dbReference type="InterPro" id="IPR017441">
    <property type="entry name" value="Protein_kinase_ATP_BS"/>
</dbReference>
<dbReference type="SUPFAM" id="SSF56112">
    <property type="entry name" value="Protein kinase-like (PK-like)"/>
    <property type="match status" value="1"/>
</dbReference>
<dbReference type="GO" id="GO:0005634">
    <property type="term" value="C:nucleus"/>
    <property type="evidence" value="ECO:0007669"/>
    <property type="project" value="TreeGrafter"/>
</dbReference>
<dbReference type="PROSITE" id="PS50011">
    <property type="entry name" value="PROTEIN_KINASE_DOM"/>
    <property type="match status" value="1"/>
</dbReference>
<dbReference type="Gene3D" id="1.10.510.10">
    <property type="entry name" value="Transferase(Phosphotransferase) domain 1"/>
    <property type="match status" value="1"/>
</dbReference>
<dbReference type="Gene3D" id="3.30.200.20">
    <property type="entry name" value="Phosphorylase Kinase, domain 1"/>
    <property type="match status" value="1"/>
</dbReference>
<dbReference type="Proteomes" id="UP000759131">
    <property type="component" value="Unassembled WGS sequence"/>
</dbReference>
<evidence type="ECO:0000256" key="5">
    <source>
        <dbReference type="ARBA" id="ARBA00037982"/>
    </source>
</evidence>
<accession>A0A7R9L662</accession>
<dbReference type="Pfam" id="PF00069">
    <property type="entry name" value="Pkinase"/>
    <property type="match status" value="1"/>
</dbReference>
<evidence type="ECO:0000256" key="1">
    <source>
        <dbReference type="ARBA" id="ARBA00022679"/>
    </source>
</evidence>
<reference evidence="9" key="1">
    <citation type="submission" date="2020-11" db="EMBL/GenBank/DDBJ databases">
        <authorList>
            <person name="Tran Van P."/>
        </authorList>
    </citation>
    <scope>NUCLEOTIDE SEQUENCE</scope>
</reference>
<dbReference type="PROSITE" id="PS00107">
    <property type="entry name" value="PROTEIN_KINASE_ATP"/>
    <property type="match status" value="1"/>
</dbReference>
<feature type="domain" description="Protein kinase" evidence="8">
    <location>
        <begin position="13"/>
        <end position="244"/>
    </location>
</feature>
<dbReference type="SMART" id="SM00220">
    <property type="entry name" value="S_TKc"/>
    <property type="match status" value="1"/>
</dbReference>
<dbReference type="EMBL" id="CAJPIZ010017720">
    <property type="protein sequence ID" value="CAG2116234.1"/>
    <property type="molecule type" value="Genomic_DNA"/>
</dbReference>
<evidence type="ECO:0000256" key="6">
    <source>
        <dbReference type="PROSITE-ProRule" id="PRU10141"/>
    </source>
</evidence>
<proteinExistence type="inferred from homology"/>
<keyword evidence="4 6" id="KW-0067">ATP-binding</keyword>
<feature type="non-terminal residue" evidence="9">
    <location>
        <position position="1"/>
    </location>
</feature>
<evidence type="ECO:0000259" key="8">
    <source>
        <dbReference type="PROSITE" id="PS50011"/>
    </source>
</evidence>
<dbReference type="InterPro" id="IPR008271">
    <property type="entry name" value="Ser/Thr_kinase_AS"/>
</dbReference>
<name>A0A7R9L662_9ACAR</name>
<feature type="binding site" evidence="6">
    <location>
        <position position="42"/>
    </location>
    <ligand>
        <name>ATP</name>
        <dbReference type="ChEBI" id="CHEBI:30616"/>
    </ligand>
</feature>
<keyword evidence="1" id="KW-0808">Transferase</keyword>
<comment type="similarity">
    <text evidence="5">Belongs to the protein kinase superfamily. Ser/Thr protein kinase family. GCN2 subfamily.</text>
</comment>